<dbReference type="Pfam" id="PF13860">
    <property type="entry name" value="FlgD_ig"/>
    <property type="match status" value="1"/>
</dbReference>
<comment type="caution">
    <text evidence="2">The sequence shown here is derived from an EMBL/GenBank/DDBJ whole genome shotgun (WGS) entry which is preliminary data.</text>
</comment>
<accession>A0A0S8GB33</accession>
<protein>
    <recommendedName>
        <fullName evidence="1">FlgD/Vpr Ig-like domain-containing protein</fullName>
    </recommendedName>
</protein>
<organism evidence="2 3">
    <name type="scientific">candidate division TA06 bacterium SM23_40</name>
    <dbReference type="NCBI Taxonomy" id="1703774"/>
    <lineage>
        <taxon>Bacteria</taxon>
        <taxon>Bacteria division TA06</taxon>
    </lineage>
</organism>
<feature type="domain" description="FlgD/Vpr Ig-like" evidence="1">
    <location>
        <begin position="56"/>
        <end position="111"/>
    </location>
</feature>
<gene>
    <name evidence="2" type="ORF">AMJ82_04960</name>
</gene>
<reference evidence="2 3" key="1">
    <citation type="journal article" date="2015" name="Microbiome">
        <title>Genomic resolution of linkages in carbon, nitrogen, and sulfur cycling among widespread estuary sediment bacteria.</title>
        <authorList>
            <person name="Baker B.J."/>
            <person name="Lazar C.S."/>
            <person name="Teske A.P."/>
            <person name="Dick G.J."/>
        </authorList>
    </citation>
    <scope>NUCLEOTIDE SEQUENCE [LARGE SCALE GENOMIC DNA]</scope>
    <source>
        <strain evidence="2">SM23_40</strain>
    </source>
</reference>
<dbReference type="EMBL" id="LJUI01000029">
    <property type="protein sequence ID" value="KPK69746.1"/>
    <property type="molecule type" value="Genomic_DNA"/>
</dbReference>
<evidence type="ECO:0000259" key="1">
    <source>
        <dbReference type="Pfam" id="PF13860"/>
    </source>
</evidence>
<name>A0A0S8GB33_UNCT6</name>
<dbReference type="Proteomes" id="UP000051717">
    <property type="component" value="Unassembled WGS sequence"/>
</dbReference>
<proteinExistence type="predicted"/>
<dbReference type="Gene3D" id="2.60.40.4070">
    <property type="match status" value="1"/>
</dbReference>
<dbReference type="InterPro" id="IPR025965">
    <property type="entry name" value="FlgD/Vpr_Ig-like"/>
</dbReference>
<dbReference type="NCBIfam" id="TIGR04183">
    <property type="entry name" value="Por_Secre_tail"/>
    <property type="match status" value="1"/>
</dbReference>
<sequence length="125" mass="13641">MRVGIDRLGVYVLMLDGGGPEIALAPRPLLLEQNYPNPFGLSTTIAYTVPPSEWTGEAPIDVSLAIYNLLGQRVATLVAGPRVPGEHRSVWGGLDDGGRRVATGIYYYRLEVGGRSESRRLVYLK</sequence>
<evidence type="ECO:0000313" key="3">
    <source>
        <dbReference type="Proteomes" id="UP000051717"/>
    </source>
</evidence>
<dbReference type="AlphaFoldDB" id="A0A0S8GB33"/>
<evidence type="ECO:0000313" key="2">
    <source>
        <dbReference type="EMBL" id="KPK69746.1"/>
    </source>
</evidence>
<dbReference type="InterPro" id="IPR026444">
    <property type="entry name" value="Secre_tail"/>
</dbReference>